<dbReference type="Gene3D" id="2.60.120.10">
    <property type="entry name" value="Jelly Rolls"/>
    <property type="match status" value="1"/>
</dbReference>
<dbReference type="EMBL" id="CP060718">
    <property type="protein sequence ID" value="QNN67250.1"/>
    <property type="molecule type" value="Genomic_DNA"/>
</dbReference>
<sequence length="133" mass="15061">MKGFRDDIEKLTEENTDFRRVLYTGKNLQLVLMTLQPGEEIGEEVHEDRDQFFRIEEGSGVIDIDGVENAVEDDIAVIVPAGARHNVRNTGDEPLQLYTIYGPPEHKDGIVQATKAEADERHHAEEWDGKTTE</sequence>
<name>A0A7G9SHC5_9SPHN</name>
<evidence type="ECO:0000313" key="3">
    <source>
        <dbReference type="Proteomes" id="UP000515971"/>
    </source>
</evidence>
<protein>
    <submittedName>
        <fullName evidence="2">Cupin domain-containing protein</fullName>
    </submittedName>
</protein>
<accession>A0A7G9SHC5</accession>
<dbReference type="InterPro" id="IPR014710">
    <property type="entry name" value="RmlC-like_jellyroll"/>
</dbReference>
<dbReference type="KEGG" id="slut:H9L13_11655"/>
<dbReference type="RefSeq" id="WP_187537839.1">
    <property type="nucleotide sequence ID" value="NZ_BAABJT010000001.1"/>
</dbReference>
<proteinExistence type="predicted"/>
<evidence type="ECO:0000259" key="1">
    <source>
        <dbReference type="Pfam" id="PF07883"/>
    </source>
</evidence>
<feature type="domain" description="Cupin type-2" evidence="1">
    <location>
        <begin position="32"/>
        <end position="101"/>
    </location>
</feature>
<dbReference type="InterPro" id="IPR011051">
    <property type="entry name" value="RmlC_Cupin_sf"/>
</dbReference>
<dbReference type="PANTHER" id="PTHR43346">
    <property type="entry name" value="LIGAND BINDING DOMAIN PROTEIN, PUTATIVE (AFU_ORTHOLOGUE AFUA_6G14370)-RELATED"/>
    <property type="match status" value="1"/>
</dbReference>
<organism evidence="2 3">
    <name type="scientific">Sphingomonas lutea</name>
    <dbReference type="NCBI Taxonomy" id="1045317"/>
    <lineage>
        <taxon>Bacteria</taxon>
        <taxon>Pseudomonadati</taxon>
        <taxon>Pseudomonadota</taxon>
        <taxon>Alphaproteobacteria</taxon>
        <taxon>Sphingomonadales</taxon>
        <taxon>Sphingomonadaceae</taxon>
        <taxon>Sphingomonas</taxon>
    </lineage>
</organism>
<dbReference type="InterPro" id="IPR013096">
    <property type="entry name" value="Cupin_2"/>
</dbReference>
<dbReference type="InterPro" id="IPR052538">
    <property type="entry name" value="Flavonoid_dioxygenase-like"/>
</dbReference>
<dbReference type="PANTHER" id="PTHR43346:SF1">
    <property type="entry name" value="QUERCETIN 2,3-DIOXYGENASE-RELATED"/>
    <property type="match status" value="1"/>
</dbReference>
<dbReference type="CDD" id="cd02223">
    <property type="entry name" value="cupin_Bh2720-like"/>
    <property type="match status" value="1"/>
</dbReference>
<evidence type="ECO:0000313" key="2">
    <source>
        <dbReference type="EMBL" id="QNN67250.1"/>
    </source>
</evidence>
<reference evidence="2 3" key="1">
    <citation type="submission" date="2020-08" db="EMBL/GenBank/DDBJ databases">
        <title>Genome sequence of Sphingomonas lutea KCTC 23642T.</title>
        <authorList>
            <person name="Hyun D.-W."/>
            <person name="Bae J.-W."/>
        </authorList>
    </citation>
    <scope>NUCLEOTIDE SEQUENCE [LARGE SCALE GENOMIC DNA]</scope>
    <source>
        <strain evidence="2 3">KCTC 23642</strain>
    </source>
</reference>
<dbReference type="Proteomes" id="UP000515971">
    <property type="component" value="Chromosome"/>
</dbReference>
<dbReference type="SUPFAM" id="SSF51182">
    <property type="entry name" value="RmlC-like cupins"/>
    <property type="match status" value="1"/>
</dbReference>
<dbReference type="AlphaFoldDB" id="A0A7G9SHC5"/>
<keyword evidence="3" id="KW-1185">Reference proteome</keyword>
<gene>
    <name evidence="2" type="ORF">H9L13_11655</name>
</gene>
<dbReference type="Pfam" id="PF07883">
    <property type="entry name" value="Cupin_2"/>
    <property type="match status" value="1"/>
</dbReference>